<dbReference type="PANTHER" id="PTHR47966:SF51">
    <property type="entry name" value="BETA-SITE APP-CLEAVING ENZYME, ISOFORM A-RELATED"/>
    <property type="match status" value="1"/>
</dbReference>
<feature type="signal peptide" evidence="7">
    <location>
        <begin position="1"/>
        <end position="19"/>
    </location>
</feature>
<dbReference type="PANTHER" id="PTHR47966">
    <property type="entry name" value="BETA-SITE APP-CLEAVING ENZYME, ISOFORM A-RELATED"/>
    <property type="match status" value="1"/>
</dbReference>
<dbReference type="InterPro" id="IPR021109">
    <property type="entry name" value="Peptidase_aspartic_dom_sf"/>
</dbReference>
<keyword evidence="7" id="KW-0732">Signal</keyword>
<evidence type="ECO:0000256" key="1">
    <source>
        <dbReference type="ARBA" id="ARBA00007447"/>
    </source>
</evidence>
<dbReference type="GO" id="GO:0005764">
    <property type="term" value="C:lysosome"/>
    <property type="evidence" value="ECO:0007669"/>
    <property type="project" value="TreeGrafter"/>
</dbReference>
<proteinExistence type="inferred from homology"/>
<dbReference type="GO" id="GO:0004190">
    <property type="term" value="F:aspartic-type endopeptidase activity"/>
    <property type="evidence" value="ECO:0007669"/>
    <property type="project" value="UniProtKB-KW"/>
</dbReference>
<dbReference type="CDD" id="cd05471">
    <property type="entry name" value="pepsin_like"/>
    <property type="match status" value="1"/>
</dbReference>
<feature type="active site" evidence="5">
    <location>
        <position position="100"/>
    </location>
</feature>
<comment type="similarity">
    <text evidence="1">Belongs to the peptidase A1 family.</text>
</comment>
<dbReference type="Pfam" id="PF00026">
    <property type="entry name" value="Asp"/>
    <property type="match status" value="1"/>
</dbReference>
<evidence type="ECO:0000313" key="10">
    <source>
        <dbReference type="Proteomes" id="UP000410492"/>
    </source>
</evidence>
<dbReference type="Proteomes" id="UP000410492">
    <property type="component" value="Unassembled WGS sequence"/>
</dbReference>
<keyword evidence="6" id="KW-1015">Disulfide bond</keyword>
<evidence type="ECO:0000256" key="3">
    <source>
        <dbReference type="ARBA" id="ARBA00022750"/>
    </source>
</evidence>
<feature type="disulfide bond" evidence="6">
    <location>
        <begin position="113"/>
        <end position="121"/>
    </location>
</feature>
<dbReference type="AlphaFoldDB" id="A0A653BSC7"/>
<dbReference type="GO" id="GO:0006508">
    <property type="term" value="P:proteolysis"/>
    <property type="evidence" value="ECO:0007669"/>
    <property type="project" value="UniProtKB-KW"/>
</dbReference>
<dbReference type="InterPro" id="IPR033121">
    <property type="entry name" value="PEPTIDASE_A1"/>
</dbReference>
<accession>A0A653BSC7</accession>
<keyword evidence="10" id="KW-1185">Reference proteome</keyword>
<dbReference type="EMBL" id="CAACVG010003884">
    <property type="protein sequence ID" value="VEN37896.1"/>
    <property type="molecule type" value="Genomic_DNA"/>
</dbReference>
<dbReference type="OrthoDB" id="771136at2759"/>
<dbReference type="Gene3D" id="2.40.70.10">
    <property type="entry name" value="Acid Proteases"/>
    <property type="match status" value="2"/>
</dbReference>
<feature type="domain" description="Peptidase A1" evidence="8">
    <location>
        <begin position="82"/>
        <end position="342"/>
    </location>
</feature>
<dbReference type="FunFam" id="2.40.70.10:FF:000115">
    <property type="entry name" value="Lysosomal aspartic protease"/>
    <property type="match status" value="1"/>
</dbReference>
<dbReference type="PROSITE" id="PS51767">
    <property type="entry name" value="PEPTIDASE_A1"/>
    <property type="match status" value="1"/>
</dbReference>
<protein>
    <recommendedName>
        <fullName evidence="8">Peptidase A1 domain-containing protein</fullName>
    </recommendedName>
</protein>
<name>A0A653BSC7_CALMS</name>
<evidence type="ECO:0000256" key="6">
    <source>
        <dbReference type="PIRSR" id="PIRSR601461-2"/>
    </source>
</evidence>
<gene>
    <name evidence="9" type="ORF">CALMAC_LOCUS2980</name>
</gene>
<evidence type="ECO:0000313" key="9">
    <source>
        <dbReference type="EMBL" id="VEN37896.1"/>
    </source>
</evidence>
<reference evidence="9 10" key="1">
    <citation type="submission" date="2019-01" db="EMBL/GenBank/DDBJ databases">
        <authorList>
            <person name="Sayadi A."/>
        </authorList>
    </citation>
    <scope>NUCLEOTIDE SEQUENCE [LARGE SCALE GENOMIC DNA]</scope>
</reference>
<keyword evidence="2" id="KW-0645">Protease</keyword>
<evidence type="ECO:0000256" key="5">
    <source>
        <dbReference type="PIRSR" id="PIRSR601461-1"/>
    </source>
</evidence>
<dbReference type="InterPro" id="IPR001461">
    <property type="entry name" value="Aspartic_peptidase_A1"/>
</dbReference>
<evidence type="ECO:0000256" key="7">
    <source>
        <dbReference type="SAM" id="SignalP"/>
    </source>
</evidence>
<organism evidence="9 10">
    <name type="scientific">Callosobruchus maculatus</name>
    <name type="common">Southern cowpea weevil</name>
    <name type="synonym">Pulse bruchid</name>
    <dbReference type="NCBI Taxonomy" id="64391"/>
    <lineage>
        <taxon>Eukaryota</taxon>
        <taxon>Metazoa</taxon>
        <taxon>Ecdysozoa</taxon>
        <taxon>Arthropoda</taxon>
        <taxon>Hexapoda</taxon>
        <taxon>Insecta</taxon>
        <taxon>Pterygota</taxon>
        <taxon>Neoptera</taxon>
        <taxon>Endopterygota</taxon>
        <taxon>Coleoptera</taxon>
        <taxon>Polyphaga</taxon>
        <taxon>Cucujiformia</taxon>
        <taxon>Chrysomeloidea</taxon>
        <taxon>Chrysomelidae</taxon>
        <taxon>Bruchinae</taxon>
        <taxon>Bruchini</taxon>
        <taxon>Callosobruchus</taxon>
    </lineage>
</organism>
<dbReference type="SUPFAM" id="SSF50630">
    <property type="entry name" value="Acid proteases"/>
    <property type="match status" value="1"/>
</dbReference>
<evidence type="ECO:0000256" key="2">
    <source>
        <dbReference type="ARBA" id="ARBA00022670"/>
    </source>
</evidence>
<evidence type="ECO:0000256" key="4">
    <source>
        <dbReference type="ARBA" id="ARBA00022801"/>
    </source>
</evidence>
<dbReference type="InterPro" id="IPR034164">
    <property type="entry name" value="Pepsin-like_dom"/>
</dbReference>
<evidence type="ECO:0000259" key="8">
    <source>
        <dbReference type="PROSITE" id="PS51767"/>
    </source>
</evidence>
<feature type="active site" evidence="5">
    <location>
        <position position="304"/>
    </location>
</feature>
<sequence length="342" mass="39211">MSRIYLYILLCALFPMIYSWKKGNGYVSIDLIRQKSPRLQYLENPDLADKLGFGEEFNQKPNPKPKPGNDSIALYRYLDYEFYAKIVIGHPGQPANVALDTAWTLSWILSEKCQYAVTPGCWFHNRYDHTKSSEYKKDGAPYIANEGKYNYTGFYSYEHMSVAHSNITGFRFIEMVSVPWTSLFSKTDGVLGLGIRDPNDHLNEPFFYALHRQNNITNFLFSVYLNRDRQSTHGGNIILGLVQKKHIHQTQYPNKTRVYDKIKYLPVDPGQYWQFSVDEITIKSDQNSSDITTLCPNGCKAISDTSATRIIGPEDDVDQIHTLIKAQKFPIGGIWTLYVATP</sequence>
<keyword evidence="3" id="KW-0064">Aspartyl protease</keyword>
<keyword evidence="4" id="KW-0378">Hydrolase</keyword>
<feature type="chain" id="PRO_5024946891" description="Peptidase A1 domain-containing protein" evidence="7">
    <location>
        <begin position="20"/>
        <end position="342"/>
    </location>
</feature>